<dbReference type="Proteomes" id="UP000095286">
    <property type="component" value="Unplaced"/>
</dbReference>
<protein>
    <submittedName>
        <fullName evidence="2">Uncharacterized protein</fullName>
    </submittedName>
</protein>
<dbReference type="WBParaSite" id="RSKR_0000029400.1">
    <property type="protein sequence ID" value="RSKR_0000029400.1"/>
    <property type="gene ID" value="RSKR_0000029400"/>
</dbReference>
<accession>A0AC35TGE8</accession>
<organism evidence="1 2">
    <name type="scientific">Rhabditophanes sp. KR3021</name>
    <dbReference type="NCBI Taxonomy" id="114890"/>
    <lineage>
        <taxon>Eukaryota</taxon>
        <taxon>Metazoa</taxon>
        <taxon>Ecdysozoa</taxon>
        <taxon>Nematoda</taxon>
        <taxon>Chromadorea</taxon>
        <taxon>Rhabditida</taxon>
        <taxon>Tylenchina</taxon>
        <taxon>Panagrolaimomorpha</taxon>
        <taxon>Strongyloidoidea</taxon>
        <taxon>Alloionematidae</taxon>
        <taxon>Rhabditophanes</taxon>
    </lineage>
</organism>
<reference evidence="2" key="1">
    <citation type="submission" date="2016-11" db="UniProtKB">
        <authorList>
            <consortium name="WormBaseParasite"/>
        </authorList>
    </citation>
    <scope>IDENTIFICATION</scope>
    <source>
        <strain evidence="2">KR3021</strain>
    </source>
</reference>
<proteinExistence type="predicted"/>
<evidence type="ECO:0000313" key="1">
    <source>
        <dbReference type="Proteomes" id="UP000095286"/>
    </source>
</evidence>
<name>A0AC35TGE8_9BILA</name>
<evidence type="ECO:0000313" key="2">
    <source>
        <dbReference type="WBParaSite" id="RSKR_0000029400.1"/>
    </source>
</evidence>
<sequence length="541" mass="58949">MNKKWSFKLKSSLLPPSIRNSRLVKSMSSSKHNIQQVPEHDFAPENESQSVVPMYTALNDRVVSTLSCSIPPPNPFQVALPDSPANSDMWHMIKRDLETKSMINFRLFADKMALKKLVYFGNYRKDYLFINNSATQEFPIIEVKSSLSHVKVEDEIAPLIESMVSSIGSSGALDGNWMPPLNSLESISTVKVANSTTSFYADFFAYVDELQAAAKADESLIPLLASLESISRIYIDPSETMLYGEFLAGVAEMEGLANQSTVFVPLLTTLDNCQNVGGPGGKQVSLCPIFESLEQFSKIFESNQTVAPFVVAPKPELKIQIVEGNKSCTDTTEEAAPTTSIGNSVSATTTSSTYLSQTISADTMSTLNETISMGNTLTDQTLPTCTLRNSFTPHHDQFQDVYEYLNRNGAPKANESSSTCCNVYSMGSATQIGTSHATSSTCLCNSSNAQSTCAPPNTLNTEGSNCCSTSGASLLPVDSDNSFINPTNPSNSLPQGREFFQAQAVGVRAYLTSVNDKLSHLIILKQRLHAYDEFLSRQSDI</sequence>